<evidence type="ECO:0000256" key="3">
    <source>
        <dbReference type="ARBA" id="ARBA00022448"/>
    </source>
</evidence>
<evidence type="ECO:0000256" key="5">
    <source>
        <dbReference type="ARBA" id="ARBA00022927"/>
    </source>
</evidence>
<dbReference type="Pfam" id="PF03357">
    <property type="entry name" value="Snf7"/>
    <property type="match status" value="1"/>
</dbReference>
<dbReference type="GO" id="GO:0000815">
    <property type="term" value="C:ESCRT III complex"/>
    <property type="evidence" value="ECO:0007669"/>
    <property type="project" value="TreeGrafter"/>
</dbReference>
<dbReference type="GO" id="GO:0032511">
    <property type="term" value="P:late endosome to vacuole transport via multivesicular body sorting pathway"/>
    <property type="evidence" value="ECO:0007669"/>
    <property type="project" value="TreeGrafter"/>
</dbReference>
<dbReference type="Gene3D" id="6.10.250.1710">
    <property type="match status" value="1"/>
</dbReference>
<sequence>MGIWSDTLVKVGLAQPGPKITAHDRAVLDLKLQRDKMKQYQKRIQVVLDKEQEIARQALKDGNKRRALTALRQRKYQESLLSKTDAQLQTLQELVSSIEFTQIQATVMHGLSMGNEVLKQLHKEVSLDKVDRLMDETREGIEYQREIDEALMSKMSTEEEEAVQAELEALQREALPSVPQTETGVEDRVDLPEVPTQEPIERVPEQGAKQAAVKPERVALEA</sequence>
<proteinExistence type="inferred from homology"/>
<accession>A0AAD9FT34</accession>
<dbReference type="Gene3D" id="1.10.287.1060">
    <property type="entry name" value="ESAT-6-like"/>
    <property type="match status" value="1"/>
</dbReference>
<dbReference type="GO" id="GO:0006900">
    <property type="term" value="P:vesicle budding from membrane"/>
    <property type="evidence" value="ECO:0007669"/>
    <property type="project" value="TreeGrafter"/>
</dbReference>
<evidence type="ECO:0000256" key="2">
    <source>
        <dbReference type="ARBA" id="ARBA00006190"/>
    </source>
</evidence>
<dbReference type="Proteomes" id="UP001182556">
    <property type="component" value="Unassembled WGS sequence"/>
</dbReference>
<keyword evidence="3" id="KW-0813">Transport</keyword>
<evidence type="ECO:0000256" key="1">
    <source>
        <dbReference type="ARBA" id="ARBA00004608"/>
    </source>
</evidence>
<keyword evidence="5" id="KW-0653">Protein transport</keyword>
<name>A0AAD9FT34_PAPLA</name>
<protein>
    <submittedName>
        <fullName evidence="8">Snf7-domain-containing protein</fullName>
    </submittedName>
</protein>
<evidence type="ECO:0000256" key="6">
    <source>
        <dbReference type="ARBA" id="ARBA00023136"/>
    </source>
</evidence>
<keyword evidence="9" id="KW-1185">Reference proteome</keyword>
<dbReference type="GO" id="GO:0005771">
    <property type="term" value="C:multivesicular body"/>
    <property type="evidence" value="ECO:0007669"/>
    <property type="project" value="TreeGrafter"/>
</dbReference>
<dbReference type="PANTHER" id="PTHR22761">
    <property type="entry name" value="CHARGED MULTIVESICULAR BODY PROTEIN"/>
    <property type="match status" value="1"/>
</dbReference>
<evidence type="ECO:0000313" key="9">
    <source>
        <dbReference type="Proteomes" id="UP001182556"/>
    </source>
</evidence>
<organism evidence="8 9">
    <name type="scientific">Papiliotrema laurentii</name>
    <name type="common">Cryptococcus laurentii</name>
    <dbReference type="NCBI Taxonomy" id="5418"/>
    <lineage>
        <taxon>Eukaryota</taxon>
        <taxon>Fungi</taxon>
        <taxon>Dikarya</taxon>
        <taxon>Basidiomycota</taxon>
        <taxon>Agaricomycotina</taxon>
        <taxon>Tremellomycetes</taxon>
        <taxon>Tremellales</taxon>
        <taxon>Rhynchogastremaceae</taxon>
        <taxon>Papiliotrema</taxon>
    </lineage>
</organism>
<evidence type="ECO:0000313" key="8">
    <source>
        <dbReference type="EMBL" id="KAK1925786.1"/>
    </source>
</evidence>
<dbReference type="EMBL" id="JAODAN010000003">
    <property type="protein sequence ID" value="KAK1925786.1"/>
    <property type="molecule type" value="Genomic_DNA"/>
</dbReference>
<dbReference type="InterPro" id="IPR005024">
    <property type="entry name" value="Snf7_fam"/>
</dbReference>
<dbReference type="GO" id="GO:0015031">
    <property type="term" value="P:protein transport"/>
    <property type="evidence" value="ECO:0007669"/>
    <property type="project" value="UniProtKB-KW"/>
</dbReference>
<keyword evidence="4" id="KW-0967">Endosome</keyword>
<evidence type="ECO:0000256" key="4">
    <source>
        <dbReference type="ARBA" id="ARBA00022753"/>
    </source>
</evidence>
<keyword evidence="6" id="KW-0472">Membrane</keyword>
<dbReference type="PANTHER" id="PTHR22761:SF5">
    <property type="entry name" value="CHARGED MULTIVESICULAR BODY PROTEIN 6"/>
    <property type="match status" value="1"/>
</dbReference>
<evidence type="ECO:0000256" key="7">
    <source>
        <dbReference type="SAM" id="MobiDB-lite"/>
    </source>
</evidence>
<feature type="region of interest" description="Disordered" evidence="7">
    <location>
        <begin position="173"/>
        <end position="222"/>
    </location>
</feature>
<comment type="similarity">
    <text evidence="2">Belongs to the SNF7 family.</text>
</comment>
<comment type="caution">
    <text evidence="8">The sequence shown here is derived from an EMBL/GenBank/DDBJ whole genome shotgun (WGS) entry which is preliminary data.</text>
</comment>
<comment type="subcellular location">
    <subcellularLocation>
        <location evidence="1">Endosome membrane</location>
    </subcellularLocation>
</comment>
<gene>
    <name evidence="8" type="ORF">DB88DRAFT_485112</name>
</gene>
<dbReference type="AlphaFoldDB" id="A0AAD9FT34"/>
<reference evidence="8" key="1">
    <citation type="submission" date="2023-02" db="EMBL/GenBank/DDBJ databases">
        <title>Identification and recombinant expression of a fungal hydrolase from Papiliotrema laurentii that hydrolyzes apple cutin and clears colloidal polyester polyurethane.</title>
        <authorList>
            <consortium name="DOE Joint Genome Institute"/>
            <person name="Roman V.A."/>
            <person name="Bojanowski C."/>
            <person name="Crable B.R."/>
            <person name="Wagner D.N."/>
            <person name="Hung C.S."/>
            <person name="Nadeau L.J."/>
            <person name="Schratz L."/>
            <person name="Haridas S."/>
            <person name="Pangilinan J."/>
            <person name="Lipzen A."/>
            <person name="Na H."/>
            <person name="Yan M."/>
            <person name="Ng V."/>
            <person name="Grigoriev I.V."/>
            <person name="Spatafora J.W."/>
            <person name="Barlow D."/>
            <person name="Biffinger J."/>
            <person name="Kelley-Loughnane N."/>
            <person name="Varaljay V.A."/>
            <person name="Crookes-Goodson W.J."/>
        </authorList>
    </citation>
    <scope>NUCLEOTIDE SEQUENCE</scope>
    <source>
        <strain evidence="8">5307AH</strain>
    </source>
</reference>